<gene>
    <name evidence="2" type="ORF">Adt_20274</name>
</gene>
<organism evidence="2 3">
    <name type="scientific">Abeliophyllum distichum</name>
    <dbReference type="NCBI Taxonomy" id="126358"/>
    <lineage>
        <taxon>Eukaryota</taxon>
        <taxon>Viridiplantae</taxon>
        <taxon>Streptophyta</taxon>
        <taxon>Embryophyta</taxon>
        <taxon>Tracheophyta</taxon>
        <taxon>Spermatophyta</taxon>
        <taxon>Magnoliopsida</taxon>
        <taxon>eudicotyledons</taxon>
        <taxon>Gunneridae</taxon>
        <taxon>Pentapetalae</taxon>
        <taxon>asterids</taxon>
        <taxon>lamiids</taxon>
        <taxon>Lamiales</taxon>
        <taxon>Oleaceae</taxon>
        <taxon>Forsythieae</taxon>
        <taxon>Abeliophyllum</taxon>
    </lineage>
</organism>
<keyword evidence="3" id="KW-1185">Reference proteome</keyword>
<protein>
    <submittedName>
        <fullName evidence="2">Uncharacterized protein</fullName>
    </submittedName>
</protein>
<reference evidence="3" key="1">
    <citation type="submission" date="2024-07" db="EMBL/GenBank/DDBJ databases">
        <title>Two chromosome-level genome assemblies of Korean endemic species Abeliophyllum distichum and Forsythia ovata (Oleaceae).</title>
        <authorList>
            <person name="Jang H."/>
        </authorList>
    </citation>
    <scope>NUCLEOTIDE SEQUENCE [LARGE SCALE GENOMIC DNA]</scope>
</reference>
<evidence type="ECO:0000313" key="2">
    <source>
        <dbReference type="EMBL" id="KAL2504653.1"/>
    </source>
</evidence>
<evidence type="ECO:0000313" key="3">
    <source>
        <dbReference type="Proteomes" id="UP001604336"/>
    </source>
</evidence>
<sequence>MPAKRSRRERPPSLSSEKEAFPENRIDKCSILIGHLDKLNHYDVFLLDSIFVGRKLDFPYIMLNHKDSVICGTRPKALPYRMILIKIFHHFKVFFCDAIVLLPRSTDTINTLTFKRMKIFKDDGQWIAKSKVFDDELGPSTLPFEGGEEMDEDEDALPT</sequence>
<dbReference type="EMBL" id="JBFOLK010000006">
    <property type="protein sequence ID" value="KAL2504653.1"/>
    <property type="molecule type" value="Genomic_DNA"/>
</dbReference>
<name>A0ABD1SW42_9LAMI</name>
<proteinExistence type="predicted"/>
<dbReference type="AlphaFoldDB" id="A0ABD1SW42"/>
<feature type="region of interest" description="Disordered" evidence="1">
    <location>
        <begin position="137"/>
        <end position="159"/>
    </location>
</feature>
<accession>A0ABD1SW42</accession>
<evidence type="ECO:0000256" key="1">
    <source>
        <dbReference type="SAM" id="MobiDB-lite"/>
    </source>
</evidence>
<comment type="caution">
    <text evidence="2">The sequence shown here is derived from an EMBL/GenBank/DDBJ whole genome shotgun (WGS) entry which is preliminary data.</text>
</comment>
<feature type="compositionally biased region" description="Acidic residues" evidence="1">
    <location>
        <begin position="146"/>
        <end position="159"/>
    </location>
</feature>
<dbReference type="Proteomes" id="UP001604336">
    <property type="component" value="Unassembled WGS sequence"/>
</dbReference>